<dbReference type="EMBL" id="LK051879">
    <property type="protein sequence ID" value="CDY72567.1"/>
    <property type="molecule type" value="Genomic_DNA"/>
</dbReference>
<dbReference type="STRING" id="3708.A0A078K3T0"/>
<sequence>MLQTVIHFVTDDIADCKENMPYGTCKQGSKLTAVGHPSTKPTQLELGLAVFVVTIVLLISTS</sequence>
<name>A0A078K3T0_BRANA</name>
<proteinExistence type="predicted"/>
<gene>
    <name evidence="2" type="primary">BnaAnng41500D</name>
    <name evidence="1" type="ORF">DARMORV10_C01P44820.1</name>
    <name evidence="2" type="ORF">GSBRNA2T00030754001</name>
</gene>
<accession>A0A078K3T0</accession>
<dbReference type="EMBL" id="HG994365">
    <property type="protein sequence ID" value="CAF2077721.1"/>
    <property type="molecule type" value="Genomic_DNA"/>
</dbReference>
<reference evidence="2" key="2">
    <citation type="submission" date="2014-06" db="EMBL/GenBank/DDBJ databases">
        <authorList>
            <person name="Genoscope - CEA"/>
        </authorList>
    </citation>
    <scope>NUCLEOTIDE SEQUENCE</scope>
</reference>
<dbReference type="AlphaFoldDB" id="A0A078K3T0"/>
<dbReference type="PaxDb" id="3708-A0A078K3T0"/>
<reference evidence="2" key="1">
    <citation type="journal article" date="2014" name="Science">
        <title>Plant genetics. Early allopolyploid evolution in the post-Neolithic Brassica napus oilseed genome.</title>
        <authorList>
            <person name="Chalhoub B."/>
            <person name="Denoeud F."/>
            <person name="Liu S."/>
            <person name="Parkin I.A."/>
            <person name="Tang H."/>
            <person name="Wang X."/>
            <person name="Chiquet J."/>
            <person name="Belcram H."/>
            <person name="Tong C."/>
            <person name="Samans B."/>
            <person name="Correa M."/>
            <person name="Da Silva C."/>
            <person name="Just J."/>
            <person name="Falentin C."/>
            <person name="Koh C.S."/>
            <person name="Le Clainche I."/>
            <person name="Bernard M."/>
            <person name="Bento P."/>
            <person name="Noel B."/>
            <person name="Labadie K."/>
            <person name="Alberti A."/>
            <person name="Charles M."/>
            <person name="Arnaud D."/>
            <person name="Guo H."/>
            <person name="Daviaud C."/>
            <person name="Alamery S."/>
            <person name="Jabbari K."/>
            <person name="Zhao M."/>
            <person name="Edger P.P."/>
            <person name="Chelaifa H."/>
            <person name="Tack D."/>
            <person name="Lassalle G."/>
            <person name="Mestiri I."/>
            <person name="Schnel N."/>
            <person name="Le Paslier M.C."/>
            <person name="Fan G."/>
            <person name="Renault V."/>
            <person name="Bayer P.E."/>
            <person name="Golicz A.A."/>
            <person name="Manoli S."/>
            <person name="Lee T.H."/>
            <person name="Thi V.H."/>
            <person name="Chalabi S."/>
            <person name="Hu Q."/>
            <person name="Fan C."/>
            <person name="Tollenaere R."/>
            <person name="Lu Y."/>
            <person name="Battail C."/>
            <person name="Shen J."/>
            <person name="Sidebottom C.H."/>
            <person name="Wang X."/>
            <person name="Canaguier A."/>
            <person name="Chauveau A."/>
            <person name="Berard A."/>
            <person name="Deniot G."/>
            <person name="Guan M."/>
            <person name="Liu Z."/>
            <person name="Sun F."/>
            <person name="Lim Y.P."/>
            <person name="Lyons E."/>
            <person name="Town C.D."/>
            <person name="Bancroft I."/>
            <person name="Wang X."/>
            <person name="Meng J."/>
            <person name="Ma J."/>
            <person name="Pires J.C."/>
            <person name="King G.J."/>
            <person name="Brunel D."/>
            <person name="Delourme R."/>
            <person name="Renard M."/>
            <person name="Aury J.M."/>
            <person name="Adams K.L."/>
            <person name="Batley J."/>
            <person name="Snowdon R.J."/>
            <person name="Tost J."/>
            <person name="Edwards D."/>
            <person name="Zhou Y."/>
            <person name="Hua W."/>
            <person name="Sharpe A.G."/>
            <person name="Paterson A.H."/>
            <person name="Guan C."/>
            <person name="Wincker P."/>
        </authorList>
    </citation>
    <scope>NUCLEOTIDE SEQUENCE [LARGE SCALE GENOMIC DNA]</scope>
</reference>
<dbReference type="Proteomes" id="UP001295469">
    <property type="component" value="Chromosome C01"/>
</dbReference>
<evidence type="ECO:0000313" key="1">
    <source>
        <dbReference type="EMBL" id="CAF2077721.1"/>
    </source>
</evidence>
<organism evidence="2">
    <name type="scientific">Brassica napus</name>
    <name type="common">Rape</name>
    <dbReference type="NCBI Taxonomy" id="3708"/>
    <lineage>
        <taxon>Eukaryota</taxon>
        <taxon>Viridiplantae</taxon>
        <taxon>Streptophyta</taxon>
        <taxon>Embryophyta</taxon>
        <taxon>Tracheophyta</taxon>
        <taxon>Spermatophyta</taxon>
        <taxon>Magnoliopsida</taxon>
        <taxon>eudicotyledons</taxon>
        <taxon>Gunneridae</taxon>
        <taxon>Pentapetalae</taxon>
        <taxon>rosids</taxon>
        <taxon>malvids</taxon>
        <taxon>Brassicales</taxon>
        <taxon>Brassicaceae</taxon>
        <taxon>Brassiceae</taxon>
        <taxon>Brassica</taxon>
    </lineage>
</organism>
<reference evidence="1" key="3">
    <citation type="submission" date="2021-01" db="EMBL/GenBank/DDBJ databases">
        <authorList>
            <consortium name="Genoscope - CEA"/>
            <person name="William W."/>
        </authorList>
    </citation>
    <scope>NUCLEOTIDE SEQUENCE</scope>
</reference>
<dbReference type="Gramene" id="CDY72567">
    <property type="protein sequence ID" value="CDY72567"/>
    <property type="gene ID" value="GSBRNA2T00030754001"/>
</dbReference>
<protein>
    <submittedName>
        <fullName evidence="1">(rape) hypothetical protein</fullName>
    </submittedName>
    <submittedName>
        <fullName evidence="2">BnaAnng41500D protein</fullName>
    </submittedName>
</protein>
<evidence type="ECO:0000313" key="2">
    <source>
        <dbReference type="EMBL" id="CDY72567.1"/>
    </source>
</evidence>